<comment type="caution">
    <text evidence="2">The sequence shown here is derived from an EMBL/GenBank/DDBJ whole genome shotgun (WGS) entry which is preliminary data.</text>
</comment>
<organism evidence="2 3">
    <name type="scientific">Datura stramonium</name>
    <name type="common">Jimsonweed</name>
    <name type="synonym">Common thornapple</name>
    <dbReference type="NCBI Taxonomy" id="4076"/>
    <lineage>
        <taxon>Eukaryota</taxon>
        <taxon>Viridiplantae</taxon>
        <taxon>Streptophyta</taxon>
        <taxon>Embryophyta</taxon>
        <taxon>Tracheophyta</taxon>
        <taxon>Spermatophyta</taxon>
        <taxon>Magnoliopsida</taxon>
        <taxon>eudicotyledons</taxon>
        <taxon>Gunneridae</taxon>
        <taxon>Pentapetalae</taxon>
        <taxon>asterids</taxon>
        <taxon>lamiids</taxon>
        <taxon>Solanales</taxon>
        <taxon>Solanaceae</taxon>
        <taxon>Solanoideae</taxon>
        <taxon>Datureae</taxon>
        <taxon>Datura</taxon>
    </lineage>
</organism>
<gene>
    <name evidence="2" type="primary">OMR1_1</name>
    <name evidence="2" type="ORF">HAX54_030854</name>
</gene>
<name>A0ABS8VB28_DATST</name>
<proteinExistence type="predicted"/>
<evidence type="ECO:0000313" key="2">
    <source>
        <dbReference type="EMBL" id="MCD9643405.1"/>
    </source>
</evidence>
<dbReference type="Gene3D" id="3.40.50.1100">
    <property type="match status" value="1"/>
</dbReference>
<evidence type="ECO:0000256" key="1">
    <source>
        <dbReference type="SAM" id="MobiDB-lite"/>
    </source>
</evidence>
<reference evidence="2 3" key="1">
    <citation type="journal article" date="2021" name="BMC Genomics">
        <title>Datura genome reveals duplications of psychoactive alkaloid biosynthetic genes and high mutation rate following tissue culture.</title>
        <authorList>
            <person name="Rajewski A."/>
            <person name="Carter-House D."/>
            <person name="Stajich J."/>
            <person name="Litt A."/>
        </authorList>
    </citation>
    <scope>NUCLEOTIDE SEQUENCE [LARGE SCALE GENOMIC DNA]</scope>
    <source>
        <strain evidence="2">AR-01</strain>
    </source>
</reference>
<protein>
    <submittedName>
        <fullName evidence="2">Threonine dehydratase biosynthetic, chloroplastic</fullName>
    </submittedName>
</protein>
<keyword evidence="3" id="KW-1185">Reference proteome</keyword>
<feature type="region of interest" description="Disordered" evidence="1">
    <location>
        <begin position="1"/>
        <end position="24"/>
    </location>
</feature>
<dbReference type="EMBL" id="JACEIK010003876">
    <property type="protein sequence ID" value="MCD9643405.1"/>
    <property type="molecule type" value="Genomic_DNA"/>
</dbReference>
<evidence type="ECO:0000313" key="3">
    <source>
        <dbReference type="Proteomes" id="UP000823775"/>
    </source>
</evidence>
<dbReference type="Proteomes" id="UP000823775">
    <property type="component" value="Unassembled WGS sequence"/>
</dbReference>
<dbReference type="InterPro" id="IPR036052">
    <property type="entry name" value="TrpB-like_PALP_sf"/>
</dbReference>
<sequence>MNAPGQPLPSFRSDAATRRKGKSKRSRVKTCYHFVTGGGLTEAEPVQISPLQAPFLSDRTLFPVVHPSSLQCEKPRRNGGFWLNLELMLLEKPGALTLAGAEAYCKYYGLKGENIVAVTSGANMKFNRLRFVTELCW</sequence>
<accession>A0ABS8VB28</accession>